<dbReference type="Proteomes" id="UP000593571">
    <property type="component" value="Unassembled WGS sequence"/>
</dbReference>
<evidence type="ECO:0000313" key="2">
    <source>
        <dbReference type="EMBL" id="KAF6468414.1"/>
    </source>
</evidence>
<feature type="region of interest" description="Disordered" evidence="1">
    <location>
        <begin position="237"/>
        <end position="299"/>
    </location>
</feature>
<organism evidence="2 3">
    <name type="scientific">Rousettus aegyptiacus</name>
    <name type="common">Egyptian fruit bat</name>
    <name type="synonym">Pteropus aegyptiacus</name>
    <dbReference type="NCBI Taxonomy" id="9407"/>
    <lineage>
        <taxon>Eukaryota</taxon>
        <taxon>Metazoa</taxon>
        <taxon>Chordata</taxon>
        <taxon>Craniata</taxon>
        <taxon>Vertebrata</taxon>
        <taxon>Euteleostomi</taxon>
        <taxon>Mammalia</taxon>
        <taxon>Eutheria</taxon>
        <taxon>Laurasiatheria</taxon>
        <taxon>Chiroptera</taxon>
        <taxon>Yinpterochiroptera</taxon>
        <taxon>Pteropodoidea</taxon>
        <taxon>Pteropodidae</taxon>
        <taxon>Rousettinae</taxon>
        <taxon>Rousettus</taxon>
    </lineage>
</organism>
<comment type="caution">
    <text evidence="2">The sequence shown here is derived from an EMBL/GenBank/DDBJ whole genome shotgun (WGS) entry which is preliminary data.</text>
</comment>
<gene>
    <name evidence="2" type="ORF">HJG63_019881</name>
</gene>
<proteinExistence type="predicted"/>
<accession>A0A7J8H7U3</accession>
<evidence type="ECO:0000313" key="3">
    <source>
        <dbReference type="Proteomes" id="UP000593571"/>
    </source>
</evidence>
<name>A0A7J8H7U3_ROUAE</name>
<feature type="region of interest" description="Disordered" evidence="1">
    <location>
        <begin position="64"/>
        <end position="96"/>
    </location>
</feature>
<reference evidence="2 3" key="1">
    <citation type="journal article" date="2020" name="Nature">
        <title>Six reference-quality genomes reveal evolution of bat adaptations.</title>
        <authorList>
            <person name="Jebb D."/>
            <person name="Huang Z."/>
            <person name="Pippel M."/>
            <person name="Hughes G.M."/>
            <person name="Lavrichenko K."/>
            <person name="Devanna P."/>
            <person name="Winkler S."/>
            <person name="Jermiin L.S."/>
            <person name="Skirmuntt E.C."/>
            <person name="Katzourakis A."/>
            <person name="Burkitt-Gray L."/>
            <person name="Ray D.A."/>
            <person name="Sullivan K.A.M."/>
            <person name="Roscito J.G."/>
            <person name="Kirilenko B.M."/>
            <person name="Davalos L.M."/>
            <person name="Corthals A.P."/>
            <person name="Power M.L."/>
            <person name="Jones G."/>
            <person name="Ransome R.D."/>
            <person name="Dechmann D.K.N."/>
            <person name="Locatelli A.G."/>
            <person name="Puechmaille S.J."/>
            <person name="Fedrigo O."/>
            <person name="Jarvis E.D."/>
            <person name="Hiller M."/>
            <person name="Vernes S.C."/>
            <person name="Myers E.W."/>
            <person name="Teeling E.C."/>
        </authorList>
    </citation>
    <scope>NUCLEOTIDE SEQUENCE [LARGE SCALE GENOMIC DNA]</scope>
    <source>
        <strain evidence="2">MRouAeg1</strain>
        <tissue evidence="2">Muscle</tissue>
    </source>
</reference>
<feature type="compositionally biased region" description="Polar residues" evidence="1">
    <location>
        <begin position="64"/>
        <end position="92"/>
    </location>
</feature>
<evidence type="ECO:0000256" key="1">
    <source>
        <dbReference type="SAM" id="MobiDB-lite"/>
    </source>
</evidence>
<sequence>MPSLIASHLQTMPSLVRGTPQSMPNLMSDSSQAITTLANDYSQARPNMMSGSTQVVPNLATCSLQSLPPASDNQPETGSSCSPGSGQATGSLCSGDGAEPSLGNALCKVESEDSTRFADSLGQGPAASGLDVSKDLAIPSELEEPINLSVKKTPLVPVVSTSMALQQYQNPKEYETFEREALELDTKENQSIRTFSREPKIPYVRLERLKICAASSGEMPVFFEGWLKEIYPEKRFAQPRQEDSDSEEVSSESGCSTPQGFPWPHYMQEGIQPKRRRRHMENDRTKRMSFRLANSISQV</sequence>
<dbReference type="AlphaFoldDB" id="A0A7J8H7U3"/>
<keyword evidence="3" id="KW-1185">Reference proteome</keyword>
<dbReference type="EMBL" id="JACASE010000005">
    <property type="protein sequence ID" value="KAF6468414.1"/>
    <property type="molecule type" value="Genomic_DNA"/>
</dbReference>
<protein>
    <submittedName>
        <fullName evidence="2">Tripartite motif containing 66</fullName>
    </submittedName>
</protein>